<accession>A0A511UX00</accession>
<dbReference type="Pfam" id="PF01381">
    <property type="entry name" value="HTH_3"/>
    <property type="match status" value="1"/>
</dbReference>
<feature type="domain" description="HTH cro/C1-type" evidence="1">
    <location>
        <begin position="1"/>
        <end position="47"/>
    </location>
</feature>
<sequence length="105" mass="12442">MTIRQLELYSGVSNSYLSQMENGKRGIPSPEIIKKLSNGLNVDYNELMKRAGYLEETESEQQEFENFIKDPELKRWVKELPKSKEEDLARLKKIWEFIKEETDNK</sequence>
<dbReference type="Gene3D" id="1.10.260.40">
    <property type="entry name" value="lambda repressor-like DNA-binding domains"/>
    <property type="match status" value="1"/>
</dbReference>
<gene>
    <name evidence="2" type="ORF">CQU01_05160</name>
</gene>
<evidence type="ECO:0000259" key="1">
    <source>
        <dbReference type="PROSITE" id="PS50943"/>
    </source>
</evidence>
<protein>
    <recommendedName>
        <fullName evidence="1">HTH cro/C1-type domain-containing protein</fullName>
    </recommendedName>
</protein>
<dbReference type="GO" id="GO:0003677">
    <property type="term" value="F:DNA binding"/>
    <property type="evidence" value="ECO:0007669"/>
    <property type="project" value="InterPro"/>
</dbReference>
<dbReference type="SMART" id="SM00530">
    <property type="entry name" value="HTH_XRE"/>
    <property type="match status" value="1"/>
</dbReference>
<proteinExistence type="predicted"/>
<dbReference type="EMBL" id="BJXW01000007">
    <property type="protein sequence ID" value="GEN30278.1"/>
    <property type="molecule type" value="Genomic_DNA"/>
</dbReference>
<reference evidence="2 3" key="1">
    <citation type="submission" date="2019-07" db="EMBL/GenBank/DDBJ databases">
        <title>Whole genome shotgun sequence of Cerasibacillus quisquiliarum NBRC 102429.</title>
        <authorList>
            <person name="Hosoyama A."/>
            <person name="Uohara A."/>
            <person name="Ohji S."/>
            <person name="Ichikawa N."/>
        </authorList>
    </citation>
    <scope>NUCLEOTIDE SEQUENCE [LARGE SCALE GENOMIC DNA]</scope>
    <source>
        <strain evidence="2 3">NBRC 102429</strain>
    </source>
</reference>
<keyword evidence="3" id="KW-1185">Reference proteome</keyword>
<dbReference type="InterPro" id="IPR010982">
    <property type="entry name" value="Lambda_DNA-bd_dom_sf"/>
</dbReference>
<evidence type="ECO:0000313" key="2">
    <source>
        <dbReference type="EMBL" id="GEN30278.1"/>
    </source>
</evidence>
<dbReference type="PROSITE" id="PS50943">
    <property type="entry name" value="HTH_CROC1"/>
    <property type="match status" value="1"/>
</dbReference>
<dbReference type="InterPro" id="IPR001387">
    <property type="entry name" value="Cro/C1-type_HTH"/>
</dbReference>
<name>A0A511UX00_9BACI</name>
<dbReference type="Proteomes" id="UP000321491">
    <property type="component" value="Unassembled WGS sequence"/>
</dbReference>
<dbReference type="CDD" id="cd00093">
    <property type="entry name" value="HTH_XRE"/>
    <property type="match status" value="1"/>
</dbReference>
<comment type="caution">
    <text evidence="2">The sequence shown here is derived from an EMBL/GenBank/DDBJ whole genome shotgun (WGS) entry which is preliminary data.</text>
</comment>
<dbReference type="SUPFAM" id="SSF47413">
    <property type="entry name" value="lambda repressor-like DNA-binding domains"/>
    <property type="match status" value="1"/>
</dbReference>
<organism evidence="2 3">
    <name type="scientific">Cerasibacillus quisquiliarum</name>
    <dbReference type="NCBI Taxonomy" id="227865"/>
    <lineage>
        <taxon>Bacteria</taxon>
        <taxon>Bacillati</taxon>
        <taxon>Bacillota</taxon>
        <taxon>Bacilli</taxon>
        <taxon>Bacillales</taxon>
        <taxon>Bacillaceae</taxon>
        <taxon>Cerasibacillus</taxon>
    </lineage>
</organism>
<dbReference type="AlphaFoldDB" id="A0A511UX00"/>
<evidence type="ECO:0000313" key="3">
    <source>
        <dbReference type="Proteomes" id="UP000321491"/>
    </source>
</evidence>